<keyword evidence="5 8" id="KW-1133">Transmembrane helix</keyword>
<evidence type="ECO:0000256" key="2">
    <source>
        <dbReference type="ARBA" id="ARBA00008974"/>
    </source>
</evidence>
<comment type="caution">
    <text evidence="9">The sequence shown here is derived from an EMBL/GenBank/DDBJ whole genome shotgun (WGS) entry which is preliminary data.</text>
</comment>
<dbReference type="PIRSF" id="PIRSF002744">
    <property type="entry name" value="Pur-cyt_permease"/>
    <property type="match status" value="1"/>
</dbReference>
<evidence type="ECO:0000256" key="3">
    <source>
        <dbReference type="ARBA" id="ARBA00022448"/>
    </source>
</evidence>
<comment type="subcellular location">
    <subcellularLocation>
        <location evidence="1">Membrane</location>
        <topology evidence="1">Multi-pass membrane protein</topology>
    </subcellularLocation>
</comment>
<feature type="transmembrane region" description="Helical" evidence="8">
    <location>
        <begin position="161"/>
        <end position="185"/>
    </location>
</feature>
<dbReference type="AlphaFoldDB" id="A0AAE0D4Q0"/>
<dbReference type="PANTHER" id="PTHR31806">
    <property type="entry name" value="PURINE-CYTOSINE PERMEASE FCY2-RELATED"/>
    <property type="match status" value="1"/>
</dbReference>
<dbReference type="GO" id="GO:0005886">
    <property type="term" value="C:plasma membrane"/>
    <property type="evidence" value="ECO:0007669"/>
    <property type="project" value="TreeGrafter"/>
</dbReference>
<feature type="transmembrane region" description="Helical" evidence="8">
    <location>
        <begin position="94"/>
        <end position="118"/>
    </location>
</feature>
<feature type="transmembrane region" description="Helical" evidence="8">
    <location>
        <begin position="124"/>
        <end position="149"/>
    </location>
</feature>
<feature type="transmembrane region" description="Helical" evidence="8">
    <location>
        <begin position="423"/>
        <end position="440"/>
    </location>
</feature>
<keyword evidence="3 7" id="KW-0813">Transport</keyword>
<organism evidence="9 10">
    <name type="scientific">Colletotrichum kahawae</name>
    <name type="common">Coffee berry disease fungus</name>
    <dbReference type="NCBI Taxonomy" id="34407"/>
    <lineage>
        <taxon>Eukaryota</taxon>
        <taxon>Fungi</taxon>
        <taxon>Dikarya</taxon>
        <taxon>Ascomycota</taxon>
        <taxon>Pezizomycotina</taxon>
        <taxon>Sordariomycetes</taxon>
        <taxon>Hypocreomycetidae</taxon>
        <taxon>Glomerellales</taxon>
        <taxon>Glomerellaceae</taxon>
        <taxon>Colletotrichum</taxon>
        <taxon>Colletotrichum gloeosporioides species complex</taxon>
    </lineage>
</organism>
<keyword evidence="4 8" id="KW-0812">Transmembrane</keyword>
<dbReference type="InterPro" id="IPR026030">
    <property type="entry name" value="Pur-cyt_permease_Fcy2/21/22"/>
</dbReference>
<reference evidence="9" key="1">
    <citation type="submission" date="2023-02" db="EMBL/GenBank/DDBJ databases">
        <title>Colletotrichum kahawae CIFC_Que2 genome sequencing and assembly.</title>
        <authorList>
            <person name="Baroncelli R."/>
        </authorList>
    </citation>
    <scope>NUCLEOTIDE SEQUENCE</scope>
    <source>
        <strain evidence="9">CIFC_Que2</strain>
    </source>
</reference>
<feature type="transmembrane region" description="Helical" evidence="8">
    <location>
        <begin position="262"/>
        <end position="285"/>
    </location>
</feature>
<feature type="transmembrane region" description="Helical" evidence="8">
    <location>
        <begin position="382"/>
        <end position="402"/>
    </location>
</feature>
<keyword evidence="10" id="KW-1185">Reference proteome</keyword>
<feature type="transmembrane region" description="Helical" evidence="8">
    <location>
        <begin position="68"/>
        <end position="87"/>
    </location>
</feature>
<evidence type="ECO:0000256" key="8">
    <source>
        <dbReference type="SAM" id="Phobius"/>
    </source>
</evidence>
<gene>
    <name evidence="9" type="ORF">CKAH01_17002</name>
</gene>
<dbReference type="Gene3D" id="1.10.4160.10">
    <property type="entry name" value="Hydantoin permease"/>
    <property type="match status" value="1"/>
</dbReference>
<sequence>MATEHQPPLEHLDIEEVSQKNDENASLQTDAHDVSSGGWFTKLREALLSSAETHGVAPVPLEERTEKMPLQLFTLWLTANCTLLPITTGMSGTLVFGLDFATASVVIVLSTLIFMFPVAWMARYYFVIVIALLQLATLTGYTIITSIVSGQTLTAVSQGDLGLSVGITITVVGALPISFLGYKYLHHIDQYLWVPSLVSLIVVAGISARSLATHTHVVAMSARSVVTFTSACASLCISWAAMVSDFAVYTEPSTPRTKIFLYVYAGYSVPSILLLIFGAAAGAAVSANDTWAEAYRLYSVGGIMYAMASPLGGFGKFISVLLAFSMLGLTACSLYSLSISLQSLHPILSRLPRYLYSVFIVAIVVPIATVASSNFYDSLAKFLSVVGYWAASYISIALTEHYHFRRGQYSMYDTSSWDNPDELPFGLAALASLCCSFGLIVPSMDNGWYTGPIALRTGDLGLELGMALSPLVYIVLRRVETKWEGLRRSNL</sequence>
<dbReference type="EMBL" id="VYYT01000199">
    <property type="protein sequence ID" value="KAK2757755.1"/>
    <property type="molecule type" value="Genomic_DNA"/>
</dbReference>
<feature type="transmembrane region" description="Helical" evidence="8">
    <location>
        <begin position="224"/>
        <end position="242"/>
    </location>
</feature>
<comment type="similarity">
    <text evidence="2 7">Belongs to the purine-cytosine permease (2.A.39) family.</text>
</comment>
<feature type="transmembrane region" description="Helical" evidence="8">
    <location>
        <begin position="297"/>
        <end position="314"/>
    </location>
</feature>
<feature type="transmembrane region" description="Helical" evidence="8">
    <location>
        <begin position="191"/>
        <end position="212"/>
    </location>
</feature>
<feature type="transmembrane region" description="Helical" evidence="8">
    <location>
        <begin position="354"/>
        <end position="376"/>
    </location>
</feature>
<evidence type="ECO:0000313" key="9">
    <source>
        <dbReference type="EMBL" id="KAK2757755.1"/>
    </source>
</evidence>
<proteinExistence type="inferred from homology"/>
<dbReference type="GO" id="GO:0022857">
    <property type="term" value="F:transmembrane transporter activity"/>
    <property type="evidence" value="ECO:0007669"/>
    <property type="project" value="InterPro"/>
</dbReference>
<protein>
    <submittedName>
        <fullName evidence="9">Purine-cytosine permease FCY21</fullName>
    </submittedName>
</protein>
<dbReference type="Proteomes" id="UP001281614">
    <property type="component" value="Unassembled WGS sequence"/>
</dbReference>
<evidence type="ECO:0000313" key="10">
    <source>
        <dbReference type="Proteomes" id="UP001281614"/>
    </source>
</evidence>
<dbReference type="Pfam" id="PF02133">
    <property type="entry name" value="Transp_cyt_pur"/>
    <property type="match status" value="1"/>
</dbReference>
<dbReference type="InterPro" id="IPR001248">
    <property type="entry name" value="Pur-cyt_permease"/>
</dbReference>
<feature type="transmembrane region" description="Helical" evidence="8">
    <location>
        <begin position="320"/>
        <end position="342"/>
    </location>
</feature>
<name>A0AAE0D4Q0_COLKA</name>
<keyword evidence="6 7" id="KW-0472">Membrane</keyword>
<evidence type="ECO:0000256" key="7">
    <source>
        <dbReference type="PIRNR" id="PIRNR002744"/>
    </source>
</evidence>
<dbReference type="PANTHER" id="PTHR31806:SF5">
    <property type="entry name" value="PURINE-CYTOSINE PERMEASE FCY21"/>
    <property type="match status" value="1"/>
</dbReference>
<accession>A0AAE0D4Q0</accession>
<evidence type="ECO:0000256" key="6">
    <source>
        <dbReference type="ARBA" id="ARBA00023136"/>
    </source>
</evidence>
<evidence type="ECO:0000256" key="5">
    <source>
        <dbReference type="ARBA" id="ARBA00022989"/>
    </source>
</evidence>
<evidence type="ECO:0000256" key="1">
    <source>
        <dbReference type="ARBA" id="ARBA00004141"/>
    </source>
</evidence>
<evidence type="ECO:0000256" key="4">
    <source>
        <dbReference type="ARBA" id="ARBA00022692"/>
    </source>
</evidence>